<dbReference type="PROSITE" id="PS50090">
    <property type="entry name" value="MYB_LIKE"/>
    <property type="match status" value="3"/>
</dbReference>
<feature type="domain" description="Myb-like" evidence="13">
    <location>
        <begin position="64"/>
        <end position="115"/>
    </location>
</feature>
<dbReference type="InterPro" id="IPR017907">
    <property type="entry name" value="Znf_RING_CS"/>
</dbReference>
<dbReference type="Gene3D" id="1.10.10.60">
    <property type="entry name" value="Homeodomain-like"/>
    <property type="match status" value="3"/>
</dbReference>
<protein>
    <recommendedName>
        <fullName evidence="18">RING-type E3 ubiquitin transferase</fullName>
    </recommendedName>
</protein>
<feature type="domain" description="SANT" evidence="14">
    <location>
        <begin position="67"/>
        <end position="119"/>
    </location>
</feature>
<accession>A0AAD3HC93</accession>
<evidence type="ECO:0000256" key="8">
    <source>
        <dbReference type="ARBA" id="ARBA00023125"/>
    </source>
</evidence>
<evidence type="ECO:0000256" key="3">
    <source>
        <dbReference type="ARBA" id="ARBA00022771"/>
    </source>
</evidence>
<keyword evidence="1" id="KW-0645">Protease</keyword>
<evidence type="ECO:0000256" key="1">
    <source>
        <dbReference type="ARBA" id="ARBA00022670"/>
    </source>
</evidence>
<dbReference type="InterPro" id="IPR017884">
    <property type="entry name" value="SANT_dom"/>
</dbReference>
<dbReference type="GO" id="GO:0003677">
    <property type="term" value="F:DNA binding"/>
    <property type="evidence" value="ECO:0007669"/>
    <property type="project" value="UniProtKB-KW"/>
</dbReference>
<name>A0AAD3HC93_9STRA</name>
<dbReference type="GO" id="GO:0006508">
    <property type="term" value="P:proteolysis"/>
    <property type="evidence" value="ECO:0007669"/>
    <property type="project" value="UniProtKB-KW"/>
</dbReference>
<evidence type="ECO:0000256" key="10">
    <source>
        <dbReference type="ARBA" id="ARBA00023242"/>
    </source>
</evidence>
<evidence type="ECO:0000256" key="2">
    <source>
        <dbReference type="ARBA" id="ARBA00022723"/>
    </source>
</evidence>
<keyword evidence="6" id="KW-0805">Transcription regulation</keyword>
<dbReference type="SMART" id="SM00184">
    <property type="entry name" value="RING"/>
    <property type="match status" value="2"/>
</dbReference>
<feature type="domain" description="HTH myb-type" evidence="15">
    <location>
        <begin position="15"/>
        <end position="65"/>
    </location>
</feature>
<dbReference type="GO" id="GO:0008270">
    <property type="term" value="F:zinc ion binding"/>
    <property type="evidence" value="ECO:0007669"/>
    <property type="project" value="UniProtKB-KW"/>
</dbReference>
<keyword evidence="4" id="KW-0378">Hydrolase</keyword>
<evidence type="ECO:0000256" key="7">
    <source>
        <dbReference type="ARBA" id="ARBA00023049"/>
    </source>
</evidence>
<dbReference type="PROSITE" id="PS51293">
    <property type="entry name" value="SANT"/>
    <property type="match status" value="3"/>
</dbReference>
<dbReference type="SMART" id="SM00717">
    <property type="entry name" value="SANT"/>
    <property type="match status" value="3"/>
</dbReference>
<dbReference type="PROSITE" id="PS51294">
    <property type="entry name" value="HTH_MYB"/>
    <property type="match status" value="3"/>
</dbReference>
<keyword evidence="3 11" id="KW-0863">Zinc-finger</keyword>
<feature type="domain" description="Myb-like" evidence="13">
    <location>
        <begin position="118"/>
        <end position="169"/>
    </location>
</feature>
<evidence type="ECO:0000259" key="15">
    <source>
        <dbReference type="PROSITE" id="PS51294"/>
    </source>
</evidence>
<keyword evidence="17" id="KW-1185">Reference proteome</keyword>
<feature type="domain" description="HTH myb-type" evidence="15">
    <location>
        <begin position="118"/>
        <end position="173"/>
    </location>
</feature>
<organism evidence="16 17">
    <name type="scientific">Chaetoceros tenuissimus</name>
    <dbReference type="NCBI Taxonomy" id="426638"/>
    <lineage>
        <taxon>Eukaryota</taxon>
        <taxon>Sar</taxon>
        <taxon>Stramenopiles</taxon>
        <taxon>Ochrophyta</taxon>
        <taxon>Bacillariophyta</taxon>
        <taxon>Coscinodiscophyceae</taxon>
        <taxon>Chaetocerotophycidae</taxon>
        <taxon>Chaetocerotales</taxon>
        <taxon>Chaetocerotaceae</taxon>
        <taxon>Chaetoceros</taxon>
    </lineage>
</organism>
<evidence type="ECO:0000313" key="16">
    <source>
        <dbReference type="EMBL" id="GFH58532.1"/>
    </source>
</evidence>
<keyword evidence="8" id="KW-0238">DNA-binding</keyword>
<gene>
    <name evidence="16" type="ORF">CTEN210_15008</name>
</gene>
<dbReference type="PROSITE" id="PS00518">
    <property type="entry name" value="ZF_RING_1"/>
    <property type="match status" value="2"/>
</dbReference>
<dbReference type="AlphaFoldDB" id="A0AAD3HC93"/>
<dbReference type="PANTHER" id="PTHR44042:SF67">
    <property type="entry name" value="MYB-LIKE PROTEIN I"/>
    <property type="match status" value="1"/>
</dbReference>
<dbReference type="GO" id="GO:0008237">
    <property type="term" value="F:metallopeptidase activity"/>
    <property type="evidence" value="ECO:0007669"/>
    <property type="project" value="UniProtKB-KW"/>
</dbReference>
<feature type="domain" description="SANT" evidence="14">
    <location>
        <begin position="121"/>
        <end position="175"/>
    </location>
</feature>
<feature type="domain" description="RING-type" evidence="12">
    <location>
        <begin position="322"/>
        <end position="361"/>
    </location>
</feature>
<dbReference type="InterPro" id="IPR017930">
    <property type="entry name" value="Myb_dom"/>
</dbReference>
<comment type="caution">
    <text evidence="16">The sequence shown here is derived from an EMBL/GenBank/DDBJ whole genome shotgun (WGS) entry which is preliminary data.</text>
</comment>
<evidence type="ECO:0000259" key="13">
    <source>
        <dbReference type="PROSITE" id="PS50090"/>
    </source>
</evidence>
<dbReference type="CDD" id="cd00167">
    <property type="entry name" value="SANT"/>
    <property type="match status" value="3"/>
</dbReference>
<dbReference type="InterPro" id="IPR001841">
    <property type="entry name" value="Znf_RING"/>
</dbReference>
<evidence type="ECO:0000259" key="12">
    <source>
        <dbReference type="PROSITE" id="PS50089"/>
    </source>
</evidence>
<keyword evidence="2" id="KW-0479">Metal-binding</keyword>
<evidence type="ECO:0008006" key="18">
    <source>
        <dbReference type="Google" id="ProtNLM"/>
    </source>
</evidence>
<dbReference type="InterPro" id="IPR009057">
    <property type="entry name" value="Homeodomain-like_sf"/>
</dbReference>
<dbReference type="Pfam" id="PF13923">
    <property type="entry name" value="zf-C3HC4_2"/>
    <property type="match status" value="1"/>
</dbReference>
<dbReference type="InterPro" id="IPR006447">
    <property type="entry name" value="Myb_dom_plants"/>
</dbReference>
<proteinExistence type="predicted"/>
<feature type="domain" description="Myb-like" evidence="13">
    <location>
        <begin position="9"/>
        <end position="61"/>
    </location>
</feature>
<dbReference type="Gene3D" id="3.30.40.10">
    <property type="entry name" value="Zinc/RING finger domain, C3HC4 (zinc finger)"/>
    <property type="match status" value="2"/>
</dbReference>
<keyword evidence="7" id="KW-0482">Metalloprotease</keyword>
<evidence type="ECO:0000256" key="5">
    <source>
        <dbReference type="ARBA" id="ARBA00022833"/>
    </source>
</evidence>
<evidence type="ECO:0000256" key="6">
    <source>
        <dbReference type="ARBA" id="ARBA00023015"/>
    </source>
</evidence>
<reference evidence="16 17" key="1">
    <citation type="journal article" date="2021" name="Sci. Rep.">
        <title>The genome of the diatom Chaetoceros tenuissimus carries an ancient integrated fragment of an extant virus.</title>
        <authorList>
            <person name="Hongo Y."/>
            <person name="Kimura K."/>
            <person name="Takaki Y."/>
            <person name="Yoshida Y."/>
            <person name="Baba S."/>
            <person name="Kobayashi G."/>
            <person name="Nagasaki K."/>
            <person name="Hano T."/>
            <person name="Tomaru Y."/>
        </authorList>
    </citation>
    <scope>NUCLEOTIDE SEQUENCE [LARGE SCALE GENOMIC DNA]</scope>
    <source>
        <strain evidence="16 17">NIES-3715</strain>
    </source>
</reference>
<evidence type="ECO:0000256" key="4">
    <source>
        <dbReference type="ARBA" id="ARBA00022801"/>
    </source>
</evidence>
<dbReference type="InterPro" id="IPR013083">
    <property type="entry name" value="Znf_RING/FYVE/PHD"/>
</dbReference>
<evidence type="ECO:0000256" key="11">
    <source>
        <dbReference type="PROSITE-ProRule" id="PRU00175"/>
    </source>
</evidence>
<keyword evidence="9" id="KW-0804">Transcription</keyword>
<dbReference type="NCBIfam" id="TIGR01557">
    <property type="entry name" value="myb_SHAQKYF"/>
    <property type="match status" value="3"/>
</dbReference>
<keyword evidence="10" id="KW-0539">Nucleus</keyword>
<dbReference type="SUPFAM" id="SSF57850">
    <property type="entry name" value="RING/U-box"/>
    <property type="match status" value="2"/>
</dbReference>
<evidence type="ECO:0000256" key="9">
    <source>
        <dbReference type="ARBA" id="ARBA00023163"/>
    </source>
</evidence>
<dbReference type="InterPro" id="IPR001005">
    <property type="entry name" value="SANT/Myb"/>
</dbReference>
<feature type="domain" description="HTH myb-type" evidence="15">
    <location>
        <begin position="68"/>
        <end position="114"/>
    </location>
</feature>
<dbReference type="EMBL" id="BLLK01000062">
    <property type="protein sequence ID" value="GFH58532.1"/>
    <property type="molecule type" value="Genomic_DNA"/>
</dbReference>
<dbReference type="Proteomes" id="UP001054902">
    <property type="component" value="Unassembled WGS sequence"/>
</dbReference>
<feature type="domain" description="RING-type" evidence="12">
    <location>
        <begin position="218"/>
        <end position="257"/>
    </location>
</feature>
<sequence>MLTQSNTESGMLNNGKWTEEEHRLFEEGLEKYGKGQWKKKITSHVGTRTHKQVISHAESYVEDPRNSNTGKWTDEEHHRFEEGLEKYGKGQWKKIASHVGTRTSTQVNTHAQSYAENSNNTNKGQWTDEEHSLFEEGLEQYGKGNWKKISSHVRTRTCTQVKDYASKYFAKISSADIRKRDDEAKLLQIEEVNEITEKEDVLNDKKRSSPDDIDETHCPICFEIFDDPHIIPECCHGFCKSCIEKSLGHRKECPLCRGLVRSRRSLRKDEPFRDLLQRLENGSLNRVQSKRISNDAEGMKPLESIKISPLRASTDFADTTCCSKCLKYLDDPFIVQECCHRYCGTCIEEEVGHKKECMVCKSRITSRCLYRRDEAFAKVLRMLQLSVNNESRLSRSGSKLMQRSTIESFSL</sequence>
<dbReference type="FunFam" id="1.10.10.60:FF:000151">
    <property type="entry name" value="histone H2A deubiquitinase MYSM1 isoform X2"/>
    <property type="match status" value="1"/>
</dbReference>
<feature type="domain" description="SANT" evidence="14">
    <location>
        <begin position="12"/>
        <end position="64"/>
    </location>
</feature>
<dbReference type="PROSITE" id="PS50089">
    <property type="entry name" value="ZF_RING_2"/>
    <property type="match status" value="2"/>
</dbReference>
<evidence type="ECO:0000259" key="14">
    <source>
        <dbReference type="PROSITE" id="PS51293"/>
    </source>
</evidence>
<dbReference type="SUPFAM" id="SSF46689">
    <property type="entry name" value="Homeodomain-like"/>
    <property type="match status" value="3"/>
</dbReference>
<keyword evidence="5" id="KW-0862">Zinc</keyword>
<dbReference type="Pfam" id="PF00249">
    <property type="entry name" value="Myb_DNA-binding"/>
    <property type="match status" value="3"/>
</dbReference>
<evidence type="ECO:0000313" key="17">
    <source>
        <dbReference type="Proteomes" id="UP001054902"/>
    </source>
</evidence>
<dbReference type="PANTHER" id="PTHR44042">
    <property type="entry name" value="DUPLICATED HOMEODOMAIN-LIKE SUPERFAMILY PROTEIN-RELATED"/>
    <property type="match status" value="1"/>
</dbReference>